<keyword evidence="2" id="KW-0597">Phosphoprotein</keyword>
<evidence type="ECO:0000259" key="5">
    <source>
        <dbReference type="PROSITE" id="PS50848"/>
    </source>
</evidence>
<dbReference type="SMART" id="SM00234">
    <property type="entry name" value="START"/>
    <property type="match status" value="1"/>
</dbReference>
<dbReference type="PROSITE" id="PS50238">
    <property type="entry name" value="RHOGAP"/>
    <property type="match status" value="1"/>
</dbReference>
<feature type="compositionally biased region" description="Polar residues" evidence="3">
    <location>
        <begin position="57"/>
        <end position="74"/>
    </location>
</feature>
<name>A0A0B2UXV1_TOXCA</name>
<feature type="compositionally biased region" description="Polar residues" evidence="3">
    <location>
        <begin position="621"/>
        <end position="632"/>
    </location>
</feature>
<dbReference type="PROSITE" id="PS50848">
    <property type="entry name" value="START"/>
    <property type="match status" value="1"/>
</dbReference>
<feature type="compositionally biased region" description="Low complexity" evidence="3">
    <location>
        <begin position="712"/>
        <end position="725"/>
    </location>
</feature>
<dbReference type="Proteomes" id="UP000031036">
    <property type="component" value="Unassembled WGS sequence"/>
</dbReference>
<dbReference type="GO" id="GO:0008289">
    <property type="term" value="F:lipid binding"/>
    <property type="evidence" value="ECO:0007669"/>
    <property type="project" value="InterPro"/>
</dbReference>
<protein>
    <submittedName>
        <fullName evidence="6">StAR-related lipid transfer protein 13</fullName>
    </submittedName>
</protein>
<evidence type="ECO:0000256" key="1">
    <source>
        <dbReference type="ARBA" id="ARBA00022468"/>
    </source>
</evidence>
<feature type="compositionally biased region" description="Low complexity" evidence="3">
    <location>
        <begin position="788"/>
        <end position="799"/>
    </location>
</feature>
<dbReference type="SUPFAM" id="SSF48350">
    <property type="entry name" value="GTPase activation domain, GAP"/>
    <property type="match status" value="1"/>
</dbReference>
<dbReference type="InterPro" id="IPR023393">
    <property type="entry name" value="START-like_dom_sf"/>
</dbReference>
<feature type="region of interest" description="Disordered" evidence="3">
    <location>
        <begin position="782"/>
        <end position="801"/>
    </location>
</feature>
<dbReference type="CDD" id="cd09538">
    <property type="entry name" value="SAM_DLC1_2-like"/>
    <property type="match status" value="1"/>
</dbReference>
<evidence type="ECO:0000256" key="3">
    <source>
        <dbReference type="SAM" id="MobiDB-lite"/>
    </source>
</evidence>
<dbReference type="PANTHER" id="PTHR12659:SF7">
    <property type="entry name" value="CROSSVEINLESS C, ISOFORM C"/>
    <property type="match status" value="1"/>
</dbReference>
<evidence type="ECO:0000313" key="6">
    <source>
        <dbReference type="EMBL" id="KHN75876.1"/>
    </source>
</evidence>
<keyword evidence="7" id="KW-1185">Reference proteome</keyword>
<evidence type="ECO:0000313" key="7">
    <source>
        <dbReference type="Proteomes" id="UP000031036"/>
    </source>
</evidence>
<dbReference type="Gene3D" id="1.10.555.10">
    <property type="entry name" value="Rho GTPase activation protein"/>
    <property type="match status" value="1"/>
</dbReference>
<comment type="caution">
    <text evidence="6">The sequence shown here is derived from an EMBL/GenBank/DDBJ whole genome shotgun (WGS) entry which is preliminary data.</text>
</comment>
<feature type="region of interest" description="Disordered" evidence="3">
    <location>
        <begin position="606"/>
        <end position="651"/>
    </location>
</feature>
<feature type="region of interest" description="Disordered" evidence="3">
    <location>
        <begin position="50"/>
        <end position="74"/>
    </location>
</feature>
<keyword evidence="1" id="KW-0343">GTPase activation</keyword>
<dbReference type="OMA" id="CVNAMST"/>
<evidence type="ECO:0000256" key="2">
    <source>
        <dbReference type="ARBA" id="ARBA00022553"/>
    </source>
</evidence>
<feature type="domain" description="Rho-GAP" evidence="4">
    <location>
        <begin position="927"/>
        <end position="1140"/>
    </location>
</feature>
<gene>
    <name evidence="6" type="primary">Stard13</name>
    <name evidence="6" type="ORF">Tcan_08018</name>
</gene>
<dbReference type="InterPro" id="IPR008936">
    <property type="entry name" value="Rho_GTPase_activation_prot"/>
</dbReference>
<feature type="region of interest" description="Disordered" evidence="3">
    <location>
        <begin position="706"/>
        <end position="726"/>
    </location>
</feature>
<feature type="compositionally biased region" description="Basic and acidic residues" evidence="3">
    <location>
        <begin position="1"/>
        <end position="13"/>
    </location>
</feature>
<dbReference type="GO" id="GO:0007165">
    <property type="term" value="P:signal transduction"/>
    <property type="evidence" value="ECO:0007669"/>
    <property type="project" value="InterPro"/>
</dbReference>
<dbReference type="Gene3D" id="3.30.530.20">
    <property type="match status" value="1"/>
</dbReference>
<dbReference type="SUPFAM" id="SSF55961">
    <property type="entry name" value="Bet v1-like"/>
    <property type="match status" value="1"/>
</dbReference>
<feature type="domain" description="START" evidence="5">
    <location>
        <begin position="1183"/>
        <end position="1386"/>
    </location>
</feature>
<dbReference type="GO" id="GO:0005096">
    <property type="term" value="F:GTPase activator activity"/>
    <property type="evidence" value="ECO:0007669"/>
    <property type="project" value="UniProtKB-KW"/>
</dbReference>
<evidence type="ECO:0000259" key="4">
    <source>
        <dbReference type="PROSITE" id="PS50238"/>
    </source>
</evidence>
<dbReference type="STRING" id="6265.A0A0B2UXV1"/>
<sequence length="1386" mass="154716">MFEGNECHGSSKPDDDDIQWRNGSATTASFLTKSIYDNVRYLRIDAHTDNETKESTRPSISLGSSIAPNKLSSNGHVKSGVAKLVTSDTSSSTPTPTAEHCVAFTPNLERRTPITSPIKTRAHTGCDRVYCSKGCDSSACDTSSSPLRLTECTDAKSTKENLISPESCTFGTRLPNRAGSCEELCTQRTNQEDEKSFAQKKRLAVAEEEAIESCRWLRDAGFPQYVRLYEERRFPIDIRLVKHDHEFLDADSLKALFRRLNTLNRCAIMETENVILRKNSCQYSVSLLDSDPQSKIAANNYDEDDQVAISNRWKYQRKSHTWSRIVDGTVRKVLEEDVGRAESETSVYGALNEAKRLSENEERSATKQSIAVSPTHKHCISSEPALCGKSPCVQRSQSERLRERARAFMKRVDVRWSARHRRRVREGVSCERNGTKEPVIGQPVLISHYSASPRPMRMLPDGVTKSAFSSIDPSALDSDRCCKQSHHHDSVVNTRRMGMVLLSPATDSSSGDDCLRSHDESNLSRLASFEPCMTEGTINYGPYSSSLVDRKIYDRVAATPDAVPKHATSPYMMHRLWYYSPPSCSSPEMSCASDGTRNTKTANIASLQRNATRTVAHRDSTPPNSRLSSARTSARGEGETSHTDLTSDTVYGMQPQPLSALYTLSDRCRLIVNADGYYEHIPDLGSNSPEVAVGLQTGSNIEHPSMCSLQRSTSPASSSSTTSSSYNFTRLKGSVSLQKERTRACGSDWGGRIGSRERCSHTSSLKIGVYEHEAVRDGVMVPQRRDSGVGSSLSRSPSGPTTQRQVWSFLVRPAVNNSKTRCEATAASSDLLSGERADLDGTFIDDADLSHCIDALSVTEILRLRKLAFLRLSVLLERYGGSGMRVDTVTANTNNSNLRNWTVQKLLKRMRASDVKSTNGESSVFGMPLSVVHSRSGLSLPRGILEVMHFLSTHVADTVGIFRKNGVRSRIAELRTKCDVHPDQEVFPHSKGLDPLQVHDMADMLKQYFRELPDPLMTAKYSQLFANIFLYLPNDLRLNALQYAILLLPDENREALQTLLFFLRDIAVRSATNNMTAQNLAVCLAPSLFHLSTSRLNRVSPARRHKTIGTSGMPTEREMKESRAAQECLAHMIHYCLKLFVRPLGHDFEVPSSGGFNEPEMPFLTDLGISDGGNYKTCLLQKAKELIKEHNDRWKGWIVEGVVDGVEISSKKPLDGHPLRYFRAWADVEAPPKQLLMRLIRQRNIWDPYTINWRNVASLNDEDCDVFQYVLNDTPAHPTRDVLVVRLWRTNVKELRGGCVLVERSVRSSETQLLGGVPAVVLASRFLIEPCSGRSRVTYISRIDLRGRSNVWYGKVYGGMIARQISLLRDSFRRVDHKNDGPESNV</sequence>
<dbReference type="InterPro" id="IPR002913">
    <property type="entry name" value="START_lipid-bd_dom"/>
</dbReference>
<organism evidence="6 7">
    <name type="scientific">Toxocara canis</name>
    <name type="common">Canine roundworm</name>
    <dbReference type="NCBI Taxonomy" id="6265"/>
    <lineage>
        <taxon>Eukaryota</taxon>
        <taxon>Metazoa</taxon>
        <taxon>Ecdysozoa</taxon>
        <taxon>Nematoda</taxon>
        <taxon>Chromadorea</taxon>
        <taxon>Rhabditida</taxon>
        <taxon>Spirurina</taxon>
        <taxon>Ascaridomorpha</taxon>
        <taxon>Ascaridoidea</taxon>
        <taxon>Toxocaridae</taxon>
        <taxon>Toxocara</taxon>
    </lineage>
</organism>
<dbReference type="EMBL" id="JPKZ01002599">
    <property type="protein sequence ID" value="KHN75876.1"/>
    <property type="molecule type" value="Genomic_DNA"/>
</dbReference>
<reference evidence="6 7" key="1">
    <citation type="submission" date="2014-11" db="EMBL/GenBank/DDBJ databases">
        <title>Genetic blueprint of the zoonotic pathogen Toxocara canis.</title>
        <authorList>
            <person name="Zhu X.-Q."/>
            <person name="Korhonen P.K."/>
            <person name="Cai H."/>
            <person name="Young N.D."/>
            <person name="Nejsum P."/>
            <person name="von Samson-Himmelstjerna G."/>
            <person name="Boag P.R."/>
            <person name="Tan P."/>
            <person name="Li Q."/>
            <person name="Min J."/>
            <person name="Yang Y."/>
            <person name="Wang X."/>
            <person name="Fang X."/>
            <person name="Hall R.S."/>
            <person name="Hofmann A."/>
            <person name="Sternberg P.W."/>
            <person name="Jex A.R."/>
            <person name="Gasser R.B."/>
        </authorList>
    </citation>
    <scope>NUCLEOTIDE SEQUENCE [LARGE SCALE GENOMIC DNA]</scope>
    <source>
        <strain evidence="6">PN_DK_2014</strain>
    </source>
</reference>
<dbReference type="Gene3D" id="1.10.287.2070">
    <property type="match status" value="1"/>
</dbReference>
<dbReference type="PANTHER" id="PTHR12659">
    <property type="entry name" value="RHO-TYPE GTPASE ACTIVATING PROTEIN"/>
    <property type="match status" value="1"/>
</dbReference>
<dbReference type="OrthoDB" id="10003330at2759"/>
<accession>A0A0B2UXV1</accession>
<feature type="region of interest" description="Disordered" evidence="3">
    <location>
        <begin position="1"/>
        <end position="20"/>
    </location>
</feature>
<proteinExistence type="predicted"/>
<dbReference type="InterPro" id="IPR000198">
    <property type="entry name" value="RhoGAP_dom"/>
</dbReference>
<dbReference type="InterPro" id="IPR013761">
    <property type="entry name" value="SAM/pointed_sf"/>
</dbReference>
<dbReference type="Pfam" id="PF00620">
    <property type="entry name" value="RhoGAP"/>
    <property type="match status" value="1"/>
</dbReference>
<dbReference type="Pfam" id="PF01852">
    <property type="entry name" value="START"/>
    <property type="match status" value="1"/>
</dbReference>
<dbReference type="GO" id="GO:0030036">
    <property type="term" value="P:actin cytoskeleton organization"/>
    <property type="evidence" value="ECO:0007669"/>
    <property type="project" value="TreeGrafter"/>
</dbReference>
<dbReference type="SMART" id="SM00324">
    <property type="entry name" value="RhoGAP"/>
    <property type="match status" value="1"/>
</dbReference>
<dbReference type="GO" id="GO:0035023">
    <property type="term" value="P:regulation of Rho protein signal transduction"/>
    <property type="evidence" value="ECO:0007669"/>
    <property type="project" value="TreeGrafter"/>
</dbReference>
<dbReference type="SUPFAM" id="SSF47769">
    <property type="entry name" value="SAM/Pointed domain"/>
    <property type="match status" value="1"/>
</dbReference>